<reference evidence="1" key="2">
    <citation type="submission" date="2019-01" db="UniProtKB">
        <authorList>
            <consortium name="EnsemblPlants"/>
        </authorList>
    </citation>
    <scope>IDENTIFICATION</scope>
    <source>
        <strain evidence="1">cv. Heinz 1706</strain>
    </source>
</reference>
<organism evidence="1">
    <name type="scientific">Solanum lycopersicum</name>
    <name type="common">Tomato</name>
    <name type="synonym">Lycopersicon esculentum</name>
    <dbReference type="NCBI Taxonomy" id="4081"/>
    <lineage>
        <taxon>Eukaryota</taxon>
        <taxon>Viridiplantae</taxon>
        <taxon>Streptophyta</taxon>
        <taxon>Embryophyta</taxon>
        <taxon>Tracheophyta</taxon>
        <taxon>Spermatophyta</taxon>
        <taxon>Magnoliopsida</taxon>
        <taxon>eudicotyledons</taxon>
        <taxon>Gunneridae</taxon>
        <taxon>Pentapetalae</taxon>
        <taxon>asterids</taxon>
        <taxon>lamiids</taxon>
        <taxon>Solanales</taxon>
        <taxon>Solanaceae</taxon>
        <taxon>Solanoideae</taxon>
        <taxon>Solaneae</taxon>
        <taxon>Solanum</taxon>
        <taxon>Solanum subgen. Lycopersicon</taxon>
    </lineage>
</organism>
<proteinExistence type="predicted"/>
<evidence type="ECO:0000313" key="1">
    <source>
        <dbReference type="EnsemblPlants" id="Solyc06g053820.3.1"/>
    </source>
</evidence>
<keyword evidence="2" id="KW-1185">Reference proteome</keyword>
<sequence>MQLRSNGPMDQSKILSNSQNLSSLLRYNFPFPAVKNPSYCERGRRFHLHSHGRC</sequence>
<dbReference type="InParanoid" id="A0A3Q7HPG1"/>
<dbReference type="Gramene" id="Solyc06g053820.3.1">
    <property type="protein sequence ID" value="Solyc06g053820.3.1"/>
    <property type="gene ID" value="Solyc06g053820.3"/>
</dbReference>
<accession>A0A3Q7HPG1</accession>
<reference evidence="1" key="1">
    <citation type="journal article" date="2012" name="Nature">
        <title>The tomato genome sequence provides insights into fleshy fruit evolution.</title>
        <authorList>
            <consortium name="Tomato Genome Consortium"/>
        </authorList>
    </citation>
    <scope>NUCLEOTIDE SEQUENCE [LARGE SCALE GENOMIC DNA]</scope>
    <source>
        <strain evidence="1">cv. Heinz 1706</strain>
    </source>
</reference>
<dbReference type="Proteomes" id="UP000004994">
    <property type="component" value="Chromosome 6"/>
</dbReference>
<name>A0A3Q7HPG1_SOLLC</name>
<protein>
    <submittedName>
        <fullName evidence="1">Uncharacterized protein</fullName>
    </submittedName>
</protein>
<dbReference type="EnsemblPlants" id="Solyc06g053820.3.1">
    <property type="protein sequence ID" value="Solyc06g053820.3.1"/>
    <property type="gene ID" value="Solyc06g053820.3"/>
</dbReference>
<dbReference type="AlphaFoldDB" id="A0A3Q7HPG1"/>
<evidence type="ECO:0000313" key="2">
    <source>
        <dbReference type="Proteomes" id="UP000004994"/>
    </source>
</evidence>